<dbReference type="SUPFAM" id="SSF53335">
    <property type="entry name" value="S-adenosyl-L-methionine-dependent methyltransferases"/>
    <property type="match status" value="1"/>
</dbReference>
<dbReference type="PROSITE" id="PS51682">
    <property type="entry name" value="SAM_OMT_I"/>
    <property type="match status" value="1"/>
</dbReference>
<evidence type="ECO:0000313" key="5">
    <source>
        <dbReference type="Proteomes" id="UP000023067"/>
    </source>
</evidence>
<dbReference type="Pfam" id="PF01596">
    <property type="entry name" value="Methyltransf_3"/>
    <property type="match status" value="1"/>
</dbReference>
<keyword evidence="5" id="KW-1185">Reference proteome</keyword>
<dbReference type="Gene3D" id="3.40.50.150">
    <property type="entry name" value="Vaccinia Virus protein VP39"/>
    <property type="match status" value="1"/>
</dbReference>
<keyword evidence="3" id="KW-0949">S-adenosyl-L-methionine</keyword>
<sequence>MSRYASAPAWRAVDAFFTHALVGEDEALVAARESGARTTMPNAEVAANQGALLGLLIGIAGARRMLEFGTLAGYSTIWCARAVGAQGHVTTLELAPQNAHVALENLERAGVADRVEVRIGPAAESAQRLIEEGAEPYDLVFIDADKPGNPAYLAAALCLTGPGAVIVIDNVVRDGAVVDAASEDPRVQGVRQVVQDIAEHPELEATALQTVGVKGWDGLLIARRR</sequence>
<dbReference type="PANTHER" id="PTHR10509:SF14">
    <property type="entry name" value="CAFFEOYL-COA O-METHYLTRANSFERASE 3-RELATED"/>
    <property type="match status" value="1"/>
</dbReference>
<name>Z9JQB9_9MICO</name>
<dbReference type="eggNOG" id="COG4122">
    <property type="taxonomic scope" value="Bacteria"/>
</dbReference>
<dbReference type="GO" id="GO:0008757">
    <property type="term" value="F:S-adenosylmethionine-dependent methyltransferase activity"/>
    <property type="evidence" value="ECO:0007669"/>
    <property type="project" value="TreeGrafter"/>
</dbReference>
<evidence type="ECO:0000256" key="1">
    <source>
        <dbReference type="ARBA" id="ARBA00022603"/>
    </source>
</evidence>
<dbReference type="InterPro" id="IPR002935">
    <property type="entry name" value="SAM_O-MeTrfase"/>
</dbReference>
<evidence type="ECO:0000313" key="4">
    <source>
        <dbReference type="EMBL" id="EWS80394.1"/>
    </source>
</evidence>
<proteinExistence type="predicted"/>
<accession>Z9JQB9</accession>
<organism evidence="4 5">
    <name type="scientific">Brachybacterium phenoliresistens</name>
    <dbReference type="NCBI Taxonomy" id="396014"/>
    <lineage>
        <taxon>Bacteria</taxon>
        <taxon>Bacillati</taxon>
        <taxon>Actinomycetota</taxon>
        <taxon>Actinomycetes</taxon>
        <taxon>Micrococcales</taxon>
        <taxon>Dermabacteraceae</taxon>
        <taxon>Brachybacterium</taxon>
    </lineage>
</organism>
<dbReference type="AlphaFoldDB" id="Z9JQB9"/>
<gene>
    <name evidence="4" type="ORF">BF93_03195</name>
</gene>
<dbReference type="InterPro" id="IPR029063">
    <property type="entry name" value="SAM-dependent_MTases_sf"/>
</dbReference>
<dbReference type="GO" id="GO:0032259">
    <property type="term" value="P:methylation"/>
    <property type="evidence" value="ECO:0007669"/>
    <property type="project" value="UniProtKB-KW"/>
</dbReference>
<reference evidence="4 5" key="1">
    <citation type="submission" date="2014-02" db="EMBL/GenBank/DDBJ databases">
        <title>Genome sequence of Brachybacterium phenoliresistens strain W13A50.</title>
        <authorList>
            <person name="Wang X."/>
        </authorList>
    </citation>
    <scope>NUCLEOTIDE SEQUENCE [LARGE SCALE GENOMIC DNA]</scope>
    <source>
        <strain evidence="4 5">W13A50</strain>
    </source>
</reference>
<evidence type="ECO:0000256" key="2">
    <source>
        <dbReference type="ARBA" id="ARBA00022679"/>
    </source>
</evidence>
<dbReference type="PANTHER" id="PTHR10509">
    <property type="entry name" value="O-METHYLTRANSFERASE-RELATED"/>
    <property type="match status" value="1"/>
</dbReference>
<dbReference type="PATRIC" id="fig|396014.3.peg.2667"/>
<keyword evidence="2 4" id="KW-0808">Transferase</keyword>
<dbReference type="GO" id="GO:0008171">
    <property type="term" value="F:O-methyltransferase activity"/>
    <property type="evidence" value="ECO:0007669"/>
    <property type="project" value="InterPro"/>
</dbReference>
<dbReference type="STRING" id="396014.BF93_03195"/>
<dbReference type="EMBL" id="JDYK01000015">
    <property type="protein sequence ID" value="EWS80394.1"/>
    <property type="molecule type" value="Genomic_DNA"/>
</dbReference>
<protein>
    <submittedName>
        <fullName evidence="4">Methyltransferase</fullName>
    </submittedName>
</protein>
<evidence type="ECO:0000256" key="3">
    <source>
        <dbReference type="ARBA" id="ARBA00022691"/>
    </source>
</evidence>
<dbReference type="HOGENOM" id="CLU_067676_8_0_11"/>
<keyword evidence="1 4" id="KW-0489">Methyltransferase</keyword>
<dbReference type="InterPro" id="IPR050362">
    <property type="entry name" value="Cation-dep_OMT"/>
</dbReference>
<comment type="caution">
    <text evidence="4">The sequence shown here is derived from an EMBL/GenBank/DDBJ whole genome shotgun (WGS) entry which is preliminary data.</text>
</comment>
<dbReference type="Proteomes" id="UP000023067">
    <property type="component" value="Unassembled WGS sequence"/>
</dbReference>